<dbReference type="RefSeq" id="WP_150150128.1">
    <property type="nucleotide sequence ID" value="NZ_QSND01000008.1"/>
</dbReference>
<evidence type="ECO:0000313" key="2">
    <source>
        <dbReference type="Proteomes" id="UP000324326"/>
    </source>
</evidence>
<protein>
    <submittedName>
        <fullName evidence="1">DUF3986 family protein</fullName>
    </submittedName>
</protein>
<evidence type="ECO:0000313" key="1">
    <source>
        <dbReference type="EMBL" id="KAA6446744.1"/>
    </source>
</evidence>
<dbReference type="Proteomes" id="UP000324326">
    <property type="component" value="Unassembled WGS sequence"/>
</dbReference>
<proteinExistence type="predicted"/>
<dbReference type="EMBL" id="QSND01000008">
    <property type="protein sequence ID" value="KAA6446744.1"/>
    <property type="molecule type" value="Genomic_DNA"/>
</dbReference>
<gene>
    <name evidence="1" type="ORF">DX927_24020</name>
</gene>
<comment type="caution">
    <text evidence="1">The sequence shown here is derived from an EMBL/GenBank/DDBJ whole genome shotgun (WGS) entry which is preliminary data.</text>
</comment>
<dbReference type="InterPro" id="IPR025047">
    <property type="entry name" value="DUF3986"/>
</dbReference>
<organism evidence="1 2">
    <name type="scientific">Bacillus swezeyi</name>
    <dbReference type="NCBI Taxonomy" id="1925020"/>
    <lineage>
        <taxon>Bacteria</taxon>
        <taxon>Bacillati</taxon>
        <taxon>Bacillota</taxon>
        <taxon>Bacilli</taxon>
        <taxon>Bacillales</taxon>
        <taxon>Bacillaceae</taxon>
        <taxon>Bacillus</taxon>
    </lineage>
</organism>
<sequence>MNYDETQHLHISYNKKGLDLEAVGLKRLDVDVWDVYFNFQDHTINEPTMRFSKIDPFGCKIFSITSKDLSEDEATQYFELWIHLHISYNKKGLDLEAVGLKRLDVDVWDVYFNFQDHTINEPTMRFSKIDPFGCKIFSITSKDLSEDEATQYFELWIKHELNKAL</sequence>
<dbReference type="Pfam" id="PF13143">
    <property type="entry name" value="DUF3986"/>
    <property type="match status" value="1"/>
</dbReference>
<accession>A0A5M8RIP7</accession>
<dbReference type="AlphaFoldDB" id="A0A5M8RIP7"/>
<reference evidence="1 2" key="1">
    <citation type="submission" date="2018-08" db="EMBL/GenBank/DDBJ databases">
        <title>Bacillus phenotypic plasticity.</title>
        <authorList>
            <person name="Hurtado E."/>
        </authorList>
    </citation>
    <scope>NUCLEOTIDE SEQUENCE [LARGE SCALE GENOMIC DNA]</scope>
    <source>
        <strain evidence="1 2">427</strain>
    </source>
</reference>
<name>A0A5M8RIP7_9BACI</name>